<evidence type="ECO:0000256" key="1">
    <source>
        <dbReference type="SAM" id="Phobius"/>
    </source>
</evidence>
<organism evidence="2 3">
    <name type="scientific">Lentibacillus juripiscarius</name>
    <dbReference type="NCBI Taxonomy" id="257446"/>
    <lineage>
        <taxon>Bacteria</taxon>
        <taxon>Bacillati</taxon>
        <taxon>Bacillota</taxon>
        <taxon>Bacilli</taxon>
        <taxon>Bacillales</taxon>
        <taxon>Bacillaceae</taxon>
        <taxon>Lentibacillus</taxon>
    </lineage>
</organism>
<keyword evidence="1" id="KW-1133">Transmembrane helix</keyword>
<accession>A0ABW5V4U9</accession>
<feature type="transmembrane region" description="Helical" evidence="1">
    <location>
        <begin position="55"/>
        <end position="76"/>
    </location>
</feature>
<name>A0ABW5V4U9_9BACI</name>
<keyword evidence="3" id="KW-1185">Reference proteome</keyword>
<evidence type="ECO:0000313" key="3">
    <source>
        <dbReference type="Proteomes" id="UP001597502"/>
    </source>
</evidence>
<keyword evidence="1" id="KW-0812">Transmembrane</keyword>
<evidence type="ECO:0000313" key="2">
    <source>
        <dbReference type="EMBL" id="MFD2759625.1"/>
    </source>
</evidence>
<keyword evidence="1" id="KW-0472">Membrane</keyword>
<dbReference type="Pfam" id="PF13346">
    <property type="entry name" value="ABC2_membrane_5"/>
    <property type="match status" value="1"/>
</dbReference>
<sequence>MKTLIQRELRELNLARNYDNSTRAFLSVYGILGIGFPVILWLLGPGIAGIFDAEVFNTSVSVTGMVLVWQTVSGSLQREDANRQLTFLQTLPVEKRHIVNAKFTSVLLICLFTIAWMAIVMFLNVWISGIGTGETWLPVGFFASLIIFIAAMTLQTFFRWGARRLTMTPMIITIFIWGGVFTLLGFFMKRMGKEPGVFVFMIFMSLSLAIYLSCWWLSVRKVNKKGFPIDEGYKTEWMNAFESLEEGGAK</sequence>
<dbReference type="InterPro" id="IPR025699">
    <property type="entry name" value="ABC2_memb-like"/>
</dbReference>
<feature type="transmembrane region" description="Helical" evidence="1">
    <location>
        <begin position="139"/>
        <end position="158"/>
    </location>
</feature>
<feature type="transmembrane region" description="Helical" evidence="1">
    <location>
        <begin position="105"/>
        <end position="127"/>
    </location>
</feature>
<proteinExistence type="predicted"/>
<comment type="caution">
    <text evidence="2">The sequence shown here is derived from an EMBL/GenBank/DDBJ whole genome shotgun (WGS) entry which is preliminary data.</text>
</comment>
<protein>
    <submittedName>
        <fullName evidence="2">ABC-2 transporter permease</fullName>
    </submittedName>
</protein>
<feature type="transmembrane region" description="Helical" evidence="1">
    <location>
        <begin position="24"/>
        <end position="43"/>
    </location>
</feature>
<dbReference type="RefSeq" id="WP_382390294.1">
    <property type="nucleotide sequence ID" value="NZ_JBHUNA010000003.1"/>
</dbReference>
<reference evidence="3" key="1">
    <citation type="journal article" date="2019" name="Int. J. Syst. Evol. Microbiol.">
        <title>The Global Catalogue of Microorganisms (GCM) 10K type strain sequencing project: providing services to taxonomists for standard genome sequencing and annotation.</title>
        <authorList>
            <consortium name="The Broad Institute Genomics Platform"/>
            <consortium name="The Broad Institute Genome Sequencing Center for Infectious Disease"/>
            <person name="Wu L."/>
            <person name="Ma J."/>
        </authorList>
    </citation>
    <scope>NUCLEOTIDE SEQUENCE [LARGE SCALE GENOMIC DNA]</scope>
    <source>
        <strain evidence="3">TISTR 1535</strain>
    </source>
</reference>
<dbReference type="Proteomes" id="UP001597502">
    <property type="component" value="Unassembled WGS sequence"/>
</dbReference>
<dbReference type="EMBL" id="JBHUNA010000003">
    <property type="protein sequence ID" value="MFD2759625.1"/>
    <property type="molecule type" value="Genomic_DNA"/>
</dbReference>
<feature type="transmembrane region" description="Helical" evidence="1">
    <location>
        <begin position="170"/>
        <end position="191"/>
    </location>
</feature>
<gene>
    <name evidence="2" type="ORF">ACFSUO_01315</name>
</gene>
<feature type="transmembrane region" description="Helical" evidence="1">
    <location>
        <begin position="197"/>
        <end position="217"/>
    </location>
</feature>